<evidence type="ECO:0000259" key="6">
    <source>
        <dbReference type="Pfam" id="PF01120"/>
    </source>
</evidence>
<evidence type="ECO:0000256" key="2">
    <source>
        <dbReference type="ARBA" id="ARBA00012662"/>
    </source>
</evidence>
<dbReference type="SUPFAM" id="SSF51445">
    <property type="entry name" value="(Trans)glycosidases"/>
    <property type="match status" value="1"/>
</dbReference>
<dbReference type="InterPro" id="IPR057739">
    <property type="entry name" value="Glyco_hydro_29_N"/>
</dbReference>
<reference evidence="7" key="2">
    <citation type="journal article" date="2021" name="PeerJ">
        <title>Extensive microbial diversity within the chicken gut microbiome revealed by metagenomics and culture.</title>
        <authorList>
            <person name="Gilroy R."/>
            <person name="Ravi A."/>
            <person name="Getino M."/>
            <person name="Pursley I."/>
            <person name="Horton D.L."/>
            <person name="Alikhan N.F."/>
            <person name="Baker D."/>
            <person name="Gharbi K."/>
            <person name="Hall N."/>
            <person name="Watson M."/>
            <person name="Adriaenssens E.M."/>
            <person name="Foster-Nyarko E."/>
            <person name="Jarju S."/>
            <person name="Secka A."/>
            <person name="Antonio M."/>
            <person name="Oren A."/>
            <person name="Chaudhuri R.R."/>
            <person name="La Ragione R."/>
            <person name="Hildebrand F."/>
            <person name="Pallen M.J."/>
        </authorList>
    </citation>
    <scope>NUCLEOTIDE SEQUENCE</scope>
    <source>
        <strain evidence="7">23406</strain>
    </source>
</reference>
<dbReference type="GO" id="GO:0005764">
    <property type="term" value="C:lysosome"/>
    <property type="evidence" value="ECO:0007669"/>
    <property type="project" value="TreeGrafter"/>
</dbReference>
<dbReference type="InterPro" id="IPR017853">
    <property type="entry name" value="GH"/>
</dbReference>
<organism evidence="7 8">
    <name type="scientific">Candidatus Stercoripulliclostridium merdipullorum</name>
    <dbReference type="NCBI Taxonomy" id="2840952"/>
    <lineage>
        <taxon>Bacteria</taxon>
        <taxon>Bacillati</taxon>
        <taxon>Bacillota</taxon>
        <taxon>Clostridia</taxon>
        <taxon>Eubacteriales</taxon>
        <taxon>Candidatus Stercoripulliclostridium</taxon>
    </lineage>
</organism>
<evidence type="ECO:0000256" key="5">
    <source>
        <dbReference type="ARBA" id="ARBA00023295"/>
    </source>
</evidence>
<dbReference type="AlphaFoldDB" id="A0A9D1NCA4"/>
<sequence>MKRLLPSTKPNPVQQAQIARRYGMFIHFGINTFFDKKWSDGTLPASGYKPTAIDADGWVRNAYEAGMNYVVLITKHHDGFCLWDTQYTDYGVNNSGNTTDVVAEVAKACTRYGVGLGLYYSLWDRHERCYRDDAAYTEYMCRQLTELLGGKYGKVVELWLDGGWDKRPKRWHLDKIYDLVHTLQPDCAVAVNTTIGNPRRKKPSNRYLPERYREGMPIKYFPSDFRLFDPHFTREDDPKLYAHDGELYYLPFEATICIRNMNNWFWDSKYAADKPVEKDFIVEKYRLLTERQNLLVVNVAPDTNGKQIEEDIRRLQEVAEELGIARKA</sequence>
<dbReference type="PANTHER" id="PTHR10030">
    <property type="entry name" value="ALPHA-L-FUCOSIDASE"/>
    <property type="match status" value="1"/>
</dbReference>
<dbReference type="PANTHER" id="PTHR10030:SF37">
    <property type="entry name" value="ALPHA-L-FUCOSIDASE-RELATED"/>
    <property type="match status" value="1"/>
</dbReference>
<evidence type="ECO:0000256" key="4">
    <source>
        <dbReference type="ARBA" id="ARBA00022801"/>
    </source>
</evidence>
<protein>
    <recommendedName>
        <fullName evidence="2">alpha-L-fucosidase</fullName>
        <ecNumber evidence="2">3.2.1.51</ecNumber>
    </recommendedName>
</protein>
<gene>
    <name evidence="7" type="ORF">IAB14_04070</name>
</gene>
<dbReference type="Gene3D" id="3.20.20.80">
    <property type="entry name" value="Glycosidases"/>
    <property type="match status" value="1"/>
</dbReference>
<dbReference type="EC" id="3.2.1.51" evidence="2"/>
<dbReference type="EMBL" id="DVOH01000028">
    <property type="protein sequence ID" value="HIV00276.1"/>
    <property type="molecule type" value="Genomic_DNA"/>
</dbReference>
<evidence type="ECO:0000256" key="1">
    <source>
        <dbReference type="ARBA" id="ARBA00007951"/>
    </source>
</evidence>
<dbReference type="Proteomes" id="UP000886891">
    <property type="component" value="Unassembled WGS sequence"/>
</dbReference>
<dbReference type="Pfam" id="PF01120">
    <property type="entry name" value="Alpha_L_fucos"/>
    <property type="match status" value="1"/>
</dbReference>
<comment type="caution">
    <text evidence="7">The sequence shown here is derived from an EMBL/GenBank/DDBJ whole genome shotgun (WGS) entry which is preliminary data.</text>
</comment>
<evidence type="ECO:0000313" key="7">
    <source>
        <dbReference type="EMBL" id="HIV00276.1"/>
    </source>
</evidence>
<keyword evidence="4" id="KW-0378">Hydrolase</keyword>
<dbReference type="SMART" id="SM00812">
    <property type="entry name" value="Alpha_L_fucos"/>
    <property type="match status" value="1"/>
</dbReference>
<accession>A0A9D1NCA4</accession>
<dbReference type="GO" id="GO:0004560">
    <property type="term" value="F:alpha-L-fucosidase activity"/>
    <property type="evidence" value="ECO:0007669"/>
    <property type="project" value="InterPro"/>
</dbReference>
<dbReference type="GO" id="GO:0016139">
    <property type="term" value="P:glycoside catabolic process"/>
    <property type="evidence" value="ECO:0007669"/>
    <property type="project" value="TreeGrafter"/>
</dbReference>
<keyword evidence="3" id="KW-0732">Signal</keyword>
<feature type="domain" description="Glycoside hydrolase family 29 N-terminal" evidence="6">
    <location>
        <begin position="46"/>
        <end position="320"/>
    </location>
</feature>
<dbReference type="InterPro" id="IPR000933">
    <property type="entry name" value="Glyco_hydro_29"/>
</dbReference>
<evidence type="ECO:0000313" key="8">
    <source>
        <dbReference type="Proteomes" id="UP000886891"/>
    </source>
</evidence>
<reference evidence="7" key="1">
    <citation type="submission" date="2020-10" db="EMBL/GenBank/DDBJ databases">
        <authorList>
            <person name="Gilroy R."/>
        </authorList>
    </citation>
    <scope>NUCLEOTIDE SEQUENCE</scope>
    <source>
        <strain evidence="7">23406</strain>
    </source>
</reference>
<evidence type="ECO:0000256" key="3">
    <source>
        <dbReference type="ARBA" id="ARBA00022729"/>
    </source>
</evidence>
<name>A0A9D1NCA4_9FIRM</name>
<proteinExistence type="inferred from homology"/>
<keyword evidence="5" id="KW-0326">Glycosidase</keyword>
<dbReference type="GO" id="GO:0006004">
    <property type="term" value="P:fucose metabolic process"/>
    <property type="evidence" value="ECO:0007669"/>
    <property type="project" value="TreeGrafter"/>
</dbReference>
<comment type="similarity">
    <text evidence="1">Belongs to the glycosyl hydrolase 29 family.</text>
</comment>